<proteinExistence type="predicted"/>
<dbReference type="InterPro" id="IPR006045">
    <property type="entry name" value="Cupin_1"/>
</dbReference>
<evidence type="ECO:0000259" key="1">
    <source>
        <dbReference type="Pfam" id="PF00190"/>
    </source>
</evidence>
<gene>
    <name evidence="2" type="ORF">Ahy_A06g027604</name>
</gene>
<dbReference type="InterPro" id="IPR011051">
    <property type="entry name" value="RmlC_Cupin_sf"/>
</dbReference>
<evidence type="ECO:0000313" key="3">
    <source>
        <dbReference type="Proteomes" id="UP000289738"/>
    </source>
</evidence>
<dbReference type="Gene3D" id="2.60.120.10">
    <property type="entry name" value="Jelly Rolls"/>
    <property type="match status" value="1"/>
</dbReference>
<dbReference type="Proteomes" id="UP000289738">
    <property type="component" value="Chromosome A06"/>
</dbReference>
<dbReference type="AlphaFoldDB" id="A0A445CP61"/>
<dbReference type="STRING" id="3818.A0A445CP61"/>
<comment type="caution">
    <text evidence="2">The sequence shown here is derived from an EMBL/GenBank/DDBJ whole genome shotgun (WGS) entry which is preliminary data.</text>
</comment>
<name>A0A445CP61_ARAHY</name>
<evidence type="ECO:0000313" key="2">
    <source>
        <dbReference type="EMBL" id="RYR52716.1"/>
    </source>
</evidence>
<dbReference type="InterPro" id="IPR014710">
    <property type="entry name" value="RmlC-like_jellyroll"/>
</dbReference>
<reference evidence="2 3" key="1">
    <citation type="submission" date="2019-01" db="EMBL/GenBank/DDBJ databases">
        <title>Sequencing of cultivated peanut Arachis hypogaea provides insights into genome evolution and oil improvement.</title>
        <authorList>
            <person name="Chen X."/>
        </authorList>
    </citation>
    <scope>NUCLEOTIDE SEQUENCE [LARGE SCALE GENOMIC DNA]</scope>
    <source>
        <strain evidence="3">cv. Fuhuasheng</strain>
        <tissue evidence="2">Leaves</tissue>
    </source>
</reference>
<dbReference type="Pfam" id="PF00190">
    <property type="entry name" value="Cupin_1"/>
    <property type="match status" value="1"/>
</dbReference>
<dbReference type="EMBL" id="SDMP01000006">
    <property type="protein sequence ID" value="RYR52716.1"/>
    <property type="molecule type" value="Genomic_DNA"/>
</dbReference>
<keyword evidence="3" id="KW-1185">Reference proteome</keyword>
<protein>
    <recommendedName>
        <fullName evidence="1">Cupin type-1 domain-containing protein</fullName>
    </recommendedName>
</protein>
<dbReference type="SUPFAM" id="SSF51182">
    <property type="entry name" value="RmlC-like cupins"/>
    <property type="match status" value="1"/>
</dbReference>
<accession>A0A445CP61</accession>
<sequence>MCFSNWPHSLSIERGQNPGVITIVNAVFGWTPPISPEILTKTFQVDKKIINYLKKQFWYDNN</sequence>
<organism evidence="2 3">
    <name type="scientific">Arachis hypogaea</name>
    <name type="common">Peanut</name>
    <dbReference type="NCBI Taxonomy" id="3818"/>
    <lineage>
        <taxon>Eukaryota</taxon>
        <taxon>Viridiplantae</taxon>
        <taxon>Streptophyta</taxon>
        <taxon>Embryophyta</taxon>
        <taxon>Tracheophyta</taxon>
        <taxon>Spermatophyta</taxon>
        <taxon>Magnoliopsida</taxon>
        <taxon>eudicotyledons</taxon>
        <taxon>Gunneridae</taxon>
        <taxon>Pentapetalae</taxon>
        <taxon>rosids</taxon>
        <taxon>fabids</taxon>
        <taxon>Fabales</taxon>
        <taxon>Fabaceae</taxon>
        <taxon>Papilionoideae</taxon>
        <taxon>50 kb inversion clade</taxon>
        <taxon>dalbergioids sensu lato</taxon>
        <taxon>Dalbergieae</taxon>
        <taxon>Pterocarpus clade</taxon>
        <taxon>Arachis</taxon>
    </lineage>
</organism>
<feature type="domain" description="Cupin type-1" evidence="1">
    <location>
        <begin position="16"/>
        <end position="49"/>
    </location>
</feature>